<dbReference type="Gene3D" id="2.60.40.10">
    <property type="entry name" value="Immunoglobulins"/>
    <property type="match status" value="1"/>
</dbReference>
<feature type="chain" id="PRO_5019198667" evidence="6">
    <location>
        <begin position="27"/>
        <end position="488"/>
    </location>
</feature>
<keyword evidence="5" id="KW-0472">Membrane</keyword>
<dbReference type="InterPro" id="IPR019931">
    <property type="entry name" value="LPXTG_anchor"/>
</dbReference>
<dbReference type="InterPro" id="IPR041033">
    <property type="entry name" value="SpaA_PFL_dom_1"/>
</dbReference>
<name>A0A413UCN3_9FIRM</name>
<evidence type="ECO:0000256" key="2">
    <source>
        <dbReference type="ARBA" id="ARBA00022525"/>
    </source>
</evidence>
<evidence type="ECO:0000259" key="8">
    <source>
        <dbReference type="Pfam" id="PF17802"/>
    </source>
</evidence>
<feature type="domain" description="SpaA-like prealbumin fold" evidence="8">
    <location>
        <begin position="342"/>
        <end position="438"/>
    </location>
</feature>
<keyword evidence="2" id="KW-0964">Secreted</keyword>
<proteinExistence type="predicted"/>
<dbReference type="Pfam" id="PF00746">
    <property type="entry name" value="Gram_pos_anchor"/>
    <property type="match status" value="1"/>
</dbReference>
<dbReference type="Proteomes" id="UP000285288">
    <property type="component" value="Unassembled WGS sequence"/>
</dbReference>
<protein>
    <submittedName>
        <fullName evidence="9">LPXTG cell wall anchor domain-containing protein</fullName>
    </submittedName>
</protein>
<keyword evidence="5" id="KW-1133">Transmembrane helix</keyword>
<gene>
    <name evidence="9" type="ORF">DW907_06080</name>
</gene>
<evidence type="ECO:0000313" key="9">
    <source>
        <dbReference type="EMBL" id="RHB05966.1"/>
    </source>
</evidence>
<accession>A0A413UCN3</accession>
<evidence type="ECO:0000256" key="4">
    <source>
        <dbReference type="ARBA" id="ARBA00023088"/>
    </source>
</evidence>
<evidence type="ECO:0000259" key="7">
    <source>
        <dbReference type="Pfam" id="PF00746"/>
    </source>
</evidence>
<evidence type="ECO:0000256" key="3">
    <source>
        <dbReference type="ARBA" id="ARBA00022729"/>
    </source>
</evidence>
<comment type="caution">
    <text evidence="9">The sequence shown here is derived from an EMBL/GenBank/DDBJ whole genome shotgun (WGS) entry which is preliminary data.</text>
</comment>
<dbReference type="InterPro" id="IPR013783">
    <property type="entry name" value="Ig-like_fold"/>
</dbReference>
<keyword evidence="5" id="KW-0812">Transmembrane</keyword>
<feature type="signal peptide" evidence="6">
    <location>
        <begin position="1"/>
        <end position="26"/>
    </location>
</feature>
<evidence type="ECO:0000256" key="1">
    <source>
        <dbReference type="ARBA" id="ARBA00022512"/>
    </source>
</evidence>
<evidence type="ECO:0000313" key="10">
    <source>
        <dbReference type="Proteomes" id="UP000285288"/>
    </source>
</evidence>
<dbReference type="AlphaFoldDB" id="A0A413UCN3"/>
<sequence>MKLIKKIAAIMFAFMMVFSLSTNVNAESGKYEDSDGKITISNAVKDQTYTIYRMLKLESFDGTNYSYTLENGWDNFISTGAGKDYLEKNSDGYIIFKSEKNNETDMRLFAKAAFAYAKKAKLNDDAKKSDKATSTSVTFEGLPLGYYVVGSTVGSLCELKTTNKEVTITDKNDTPTVEKKIVKYNEDHSENLVDSNSANIGEEVVFKTTIDIKPGAKNYILHDKMDSHLRYDCILQIHDNNDNNIAADTGYVVKTTGLTDADCTFELSFTEAFYANNRDNIDTKKLNKIYVYYQATVKDDAVVKQEMKNNTYLTFGENNTKSNEDYTTTKTFEIPVFKYTGTDTALAGAKFILSTDPNCTDSTKTLKFKLNSDNKYRYDTNGTTELASLTDGMIHIEGIKAGTYYLKETEAPKGYNLLKTIQKIEILEDGSIKLNGTENTGNVRVQNNKGSLLPSTGGMGTTLIYLIGGALVLGSGIVLANKKRAKAK</sequence>
<keyword evidence="4" id="KW-0572">Peptidoglycan-anchor</keyword>
<dbReference type="Gene3D" id="2.60.40.740">
    <property type="match status" value="1"/>
</dbReference>
<dbReference type="EMBL" id="QSGD01000019">
    <property type="protein sequence ID" value="RHB05966.1"/>
    <property type="molecule type" value="Genomic_DNA"/>
</dbReference>
<evidence type="ECO:0000256" key="6">
    <source>
        <dbReference type="SAM" id="SignalP"/>
    </source>
</evidence>
<dbReference type="NCBIfam" id="TIGR01167">
    <property type="entry name" value="LPXTG_anchor"/>
    <property type="match status" value="1"/>
</dbReference>
<keyword evidence="1" id="KW-0134">Cell wall</keyword>
<reference evidence="9 10" key="1">
    <citation type="submission" date="2018-08" db="EMBL/GenBank/DDBJ databases">
        <title>A genome reference for cultivated species of the human gut microbiota.</title>
        <authorList>
            <person name="Zou Y."/>
            <person name="Xue W."/>
            <person name="Luo G."/>
        </authorList>
    </citation>
    <scope>NUCLEOTIDE SEQUENCE [LARGE SCALE GENOMIC DNA]</scope>
    <source>
        <strain evidence="9 10">AM42-13AC</strain>
    </source>
</reference>
<dbReference type="Pfam" id="PF17802">
    <property type="entry name" value="SpaA"/>
    <property type="match status" value="1"/>
</dbReference>
<organism evidence="9 10">
    <name type="scientific">Holdemanella biformis</name>
    <dbReference type="NCBI Taxonomy" id="1735"/>
    <lineage>
        <taxon>Bacteria</taxon>
        <taxon>Bacillati</taxon>
        <taxon>Bacillota</taxon>
        <taxon>Erysipelotrichia</taxon>
        <taxon>Erysipelotrichales</taxon>
        <taxon>Erysipelotrichaceae</taxon>
        <taxon>Holdemanella</taxon>
    </lineage>
</organism>
<dbReference type="RefSeq" id="WP_118011309.1">
    <property type="nucleotide sequence ID" value="NZ_QSGD01000019.1"/>
</dbReference>
<keyword evidence="3 6" id="KW-0732">Signal</keyword>
<evidence type="ECO:0000256" key="5">
    <source>
        <dbReference type="SAM" id="Phobius"/>
    </source>
</evidence>
<feature type="transmembrane region" description="Helical" evidence="5">
    <location>
        <begin position="462"/>
        <end position="480"/>
    </location>
</feature>
<feature type="domain" description="Gram-positive cocci surface proteins LPxTG" evidence="7">
    <location>
        <begin position="446"/>
        <end position="487"/>
    </location>
</feature>